<accession>A0ABT3PYL8</accession>
<evidence type="ECO:0000313" key="2">
    <source>
        <dbReference type="Proteomes" id="UP001207337"/>
    </source>
</evidence>
<dbReference type="Proteomes" id="UP001207337">
    <property type="component" value="Unassembled WGS sequence"/>
</dbReference>
<keyword evidence="2" id="KW-1185">Reference proteome</keyword>
<protein>
    <recommendedName>
        <fullName evidence="3">DNA-directed RNA polymerase</fullName>
    </recommendedName>
</protein>
<gene>
    <name evidence="1" type="ORF">LQ318_08475</name>
</gene>
<name>A0ABT3PYL8_9BACT</name>
<proteinExistence type="predicted"/>
<reference evidence="1 2" key="1">
    <citation type="submission" date="2021-11" db="EMBL/GenBank/DDBJ databases">
        <title>Aliifidinibius sp. nov., a new bacterium isolated from saline soil.</title>
        <authorList>
            <person name="Galisteo C."/>
            <person name="De La Haba R."/>
            <person name="Sanchez-Porro C."/>
            <person name="Ventosa A."/>
        </authorList>
    </citation>
    <scope>NUCLEOTIDE SEQUENCE [LARGE SCALE GENOMIC DNA]</scope>
    <source>
        <strain evidence="1 2">KACC 190600</strain>
    </source>
</reference>
<dbReference type="RefSeq" id="WP_265789290.1">
    <property type="nucleotide sequence ID" value="NZ_BAABRS010000002.1"/>
</dbReference>
<comment type="caution">
    <text evidence="1">The sequence shown here is derived from an EMBL/GenBank/DDBJ whole genome shotgun (WGS) entry which is preliminary data.</text>
</comment>
<sequence length="459" mass="53756">MKKINPQAISRNAEKELQQRKGSDSWLKEAISFFRRSGWIWKVQSDYQEDMVWELFENLPLANRSETRWAFFQLVACVLQNKWKAVRLPRTESKYKKNHYNNVGPVVIDIMDTLHKHGYIGMKKGYKFEDENNAAQTRVWATDKLLETCPVSPKNIVEVPYEVVILKGPKGPNGKRPLKDYRDTRFTRKTRKKLELINEVNTNADVLFLNYRIYAYVQRQFVEKWSWDGRLYTSGYRHIQGLEEEERLQLSINGDPVVEVDYSGLHPRLLYTWEGCQYDDDPYTAVHRNPYVRAFLKIILLCMINNPGKTEAEKAANDWLWQFPRKDKETGEYISPHLSYDKWFLQQKLKRIGITKAGPLIDEFSEVHEPIAHHLCTPKPTGFKLRNQDSSIAIDVLYNFAQKGIPCIPVHDSFLIQDQYKDELVKVMNTTYKKHTKGYRCPTKVKSLEANILVSNLVS</sequence>
<dbReference type="EMBL" id="JAJNDC010000002">
    <property type="protein sequence ID" value="MCW9712938.1"/>
    <property type="molecule type" value="Genomic_DNA"/>
</dbReference>
<organism evidence="1 2">
    <name type="scientific">Fodinibius salicampi</name>
    <dbReference type="NCBI Taxonomy" id="1920655"/>
    <lineage>
        <taxon>Bacteria</taxon>
        <taxon>Pseudomonadati</taxon>
        <taxon>Balneolota</taxon>
        <taxon>Balneolia</taxon>
        <taxon>Balneolales</taxon>
        <taxon>Balneolaceae</taxon>
        <taxon>Fodinibius</taxon>
    </lineage>
</organism>
<evidence type="ECO:0008006" key="3">
    <source>
        <dbReference type="Google" id="ProtNLM"/>
    </source>
</evidence>
<evidence type="ECO:0000313" key="1">
    <source>
        <dbReference type="EMBL" id="MCW9712938.1"/>
    </source>
</evidence>